<dbReference type="SUPFAM" id="SSF46689">
    <property type="entry name" value="Homeodomain-like"/>
    <property type="match status" value="1"/>
</dbReference>
<dbReference type="AlphaFoldDB" id="A0AAD9MX39"/>
<sequence>MSVARVRSRYRGYSPETLQRILQLIRNRQMTAYIAAKAYAILKTTIVDKVAGRVPVVCRKDLMATVKVILDKQKRNTPFKDNIPGKDWIYGLLKRHPELACAEWLLRCGAEVRWKGSNKFHKDYNSLPPEGLHKFVIEEINADEAALMEIGFPHFVGCHHIKKIKFYHCPYLEDGALVQLGILKDSLEQLEIVCCGVCYCTTYQKLRTKLPVIRN</sequence>
<dbReference type="EMBL" id="JAODUP010000471">
    <property type="protein sequence ID" value="KAK2149017.1"/>
    <property type="molecule type" value="Genomic_DNA"/>
</dbReference>
<evidence type="ECO:0000313" key="1">
    <source>
        <dbReference type="EMBL" id="KAK2149017.1"/>
    </source>
</evidence>
<evidence type="ECO:0008006" key="3">
    <source>
        <dbReference type="Google" id="ProtNLM"/>
    </source>
</evidence>
<dbReference type="Proteomes" id="UP001208570">
    <property type="component" value="Unassembled WGS sequence"/>
</dbReference>
<name>A0AAD9MX39_9ANNE</name>
<accession>A0AAD9MX39</accession>
<evidence type="ECO:0000313" key="2">
    <source>
        <dbReference type="Proteomes" id="UP001208570"/>
    </source>
</evidence>
<reference evidence="1" key="1">
    <citation type="journal article" date="2023" name="Mol. Biol. Evol.">
        <title>Third-Generation Sequencing Reveals the Adaptive Role of the Epigenome in Three Deep-Sea Polychaetes.</title>
        <authorList>
            <person name="Perez M."/>
            <person name="Aroh O."/>
            <person name="Sun Y."/>
            <person name="Lan Y."/>
            <person name="Juniper S.K."/>
            <person name="Young C.R."/>
            <person name="Angers B."/>
            <person name="Qian P.Y."/>
        </authorList>
    </citation>
    <scope>NUCLEOTIDE SEQUENCE</scope>
    <source>
        <strain evidence="1">P08H-3</strain>
    </source>
</reference>
<comment type="caution">
    <text evidence="1">The sequence shown here is derived from an EMBL/GenBank/DDBJ whole genome shotgun (WGS) entry which is preliminary data.</text>
</comment>
<protein>
    <recommendedName>
        <fullName evidence="3">Distal membrane arm assembly complex 2-like protein</fullName>
    </recommendedName>
</protein>
<proteinExistence type="predicted"/>
<dbReference type="InterPro" id="IPR009057">
    <property type="entry name" value="Homeodomain-like_sf"/>
</dbReference>
<organism evidence="1 2">
    <name type="scientific">Paralvinella palmiformis</name>
    <dbReference type="NCBI Taxonomy" id="53620"/>
    <lineage>
        <taxon>Eukaryota</taxon>
        <taxon>Metazoa</taxon>
        <taxon>Spiralia</taxon>
        <taxon>Lophotrochozoa</taxon>
        <taxon>Annelida</taxon>
        <taxon>Polychaeta</taxon>
        <taxon>Sedentaria</taxon>
        <taxon>Canalipalpata</taxon>
        <taxon>Terebellida</taxon>
        <taxon>Terebelliformia</taxon>
        <taxon>Alvinellidae</taxon>
        <taxon>Paralvinella</taxon>
    </lineage>
</organism>
<dbReference type="Gene3D" id="3.80.10.10">
    <property type="entry name" value="Ribonuclease Inhibitor"/>
    <property type="match status" value="1"/>
</dbReference>
<gene>
    <name evidence="1" type="ORF">LSH36_471g02007</name>
</gene>
<dbReference type="InterPro" id="IPR032675">
    <property type="entry name" value="LRR_dom_sf"/>
</dbReference>
<keyword evidence="2" id="KW-1185">Reference proteome</keyword>